<proteinExistence type="predicted"/>
<dbReference type="AlphaFoldDB" id="A0A9W7Q7U1"/>
<accession>A0A9W7Q7U1</accession>
<dbReference type="EMBL" id="QSMZ01000003">
    <property type="protein sequence ID" value="KAA6471598.1"/>
    <property type="molecule type" value="Genomic_DNA"/>
</dbReference>
<evidence type="ECO:0000313" key="2">
    <source>
        <dbReference type="Proteomes" id="UP000323321"/>
    </source>
</evidence>
<gene>
    <name evidence="1" type="ORF">DX932_04560</name>
</gene>
<organism evidence="1 2">
    <name type="scientific">Bacillus cereus</name>
    <dbReference type="NCBI Taxonomy" id="1396"/>
    <lineage>
        <taxon>Bacteria</taxon>
        <taxon>Bacillati</taxon>
        <taxon>Bacillota</taxon>
        <taxon>Bacilli</taxon>
        <taxon>Bacillales</taxon>
        <taxon>Bacillaceae</taxon>
        <taxon>Bacillus</taxon>
        <taxon>Bacillus cereus group</taxon>
    </lineage>
</organism>
<reference evidence="1 2" key="1">
    <citation type="submission" date="2018-08" db="EMBL/GenBank/DDBJ databases">
        <title>Bacillus phenotypic plasticity.</title>
        <authorList>
            <person name="Hurtado E."/>
        </authorList>
    </citation>
    <scope>NUCLEOTIDE SEQUENCE [LARGE SCALE GENOMIC DNA]</scope>
    <source>
        <strain evidence="1 2">111b</strain>
    </source>
</reference>
<sequence length="226" mass="26630">MNIIIPEKSAREVIDENFTKEIRVKLQRIIYDAYMWSFRLVENTALLNWERGKTLLPNIKNVAVEFFLVQEIKNGNLPLNWRVSYTSNKSASLIELYKDNLLLHVNQVTSKNNIARPAFCRDQYIQPFQSYIDFDNNLKFVETVEEKPKYFQLNHGYQSQEPLFIALGIPGANRKWIDRIQLLDEFVVIEGKYPKSKPEDIKEFSLEEFQRFAEEVGNNEQKESNS</sequence>
<dbReference type="RefSeq" id="WP_150157968.1">
    <property type="nucleotide sequence ID" value="NZ_QSMZ01000003.1"/>
</dbReference>
<name>A0A9W7Q7U1_BACCE</name>
<dbReference type="Proteomes" id="UP000323321">
    <property type="component" value="Unassembled WGS sequence"/>
</dbReference>
<evidence type="ECO:0000313" key="1">
    <source>
        <dbReference type="EMBL" id="KAA6471598.1"/>
    </source>
</evidence>
<protein>
    <submittedName>
        <fullName evidence="1">Uncharacterized protein</fullName>
    </submittedName>
</protein>
<comment type="caution">
    <text evidence="1">The sequence shown here is derived from an EMBL/GenBank/DDBJ whole genome shotgun (WGS) entry which is preliminary data.</text>
</comment>